<gene>
    <name evidence="3" type="ORF">DEE74_02800</name>
    <name evidence="2" type="ORF">R38712_00702</name>
</gene>
<dbReference type="InterPro" id="IPR002925">
    <property type="entry name" value="Dienelactn_hydro"/>
</dbReference>
<accession>A0A2P4RDC3</accession>
<dbReference type="GeneID" id="61389670"/>
<dbReference type="PANTHER" id="PTHR46623:SF6">
    <property type="entry name" value="ALPHA_BETA-HYDROLASES SUPERFAMILY PROTEIN"/>
    <property type="match status" value="1"/>
</dbReference>
<evidence type="ECO:0000313" key="3">
    <source>
        <dbReference type="EMBL" id="MBX3888794.1"/>
    </source>
</evidence>
<organism evidence="3 5">
    <name type="scientific">Ralstonia pickettii</name>
    <name type="common">Burkholderia pickettii</name>
    <dbReference type="NCBI Taxonomy" id="329"/>
    <lineage>
        <taxon>Bacteria</taxon>
        <taxon>Pseudomonadati</taxon>
        <taxon>Pseudomonadota</taxon>
        <taxon>Betaproteobacteria</taxon>
        <taxon>Burkholderiales</taxon>
        <taxon>Burkholderiaceae</taxon>
        <taxon>Ralstonia</taxon>
    </lineage>
</organism>
<dbReference type="Pfam" id="PF01738">
    <property type="entry name" value="DLH"/>
    <property type="match status" value="1"/>
</dbReference>
<protein>
    <submittedName>
        <fullName evidence="3">Dienelactone hydrolase family protein</fullName>
    </submittedName>
</protein>
<dbReference type="GO" id="GO:0016787">
    <property type="term" value="F:hydrolase activity"/>
    <property type="evidence" value="ECO:0007669"/>
    <property type="project" value="UniProtKB-KW"/>
</dbReference>
<reference evidence="3" key="1">
    <citation type="submission" date="2018-06" db="EMBL/GenBank/DDBJ databases">
        <authorList>
            <person name="O'Rourke A."/>
        </authorList>
    </citation>
    <scope>NUCLEOTIDE SEQUENCE</scope>
    <source>
        <strain evidence="3">132550021-3</strain>
    </source>
</reference>
<evidence type="ECO:0000313" key="4">
    <source>
        <dbReference type="Proteomes" id="UP001189303"/>
    </source>
</evidence>
<evidence type="ECO:0000259" key="1">
    <source>
        <dbReference type="Pfam" id="PF01738"/>
    </source>
</evidence>
<keyword evidence="4" id="KW-1185">Reference proteome</keyword>
<dbReference type="RefSeq" id="WP_009240526.1">
    <property type="nucleotide sequence ID" value="NZ_CABKQE010000002.1"/>
</dbReference>
<reference evidence="2 4" key="2">
    <citation type="submission" date="2023-07" db="EMBL/GenBank/DDBJ databases">
        <authorList>
            <person name="Peeters C."/>
        </authorList>
    </citation>
    <scope>NUCLEOTIDE SEQUENCE [LARGE SCALE GENOMIC DNA]</scope>
    <source>
        <strain evidence="2 4">R-38712</strain>
    </source>
</reference>
<dbReference type="AlphaFoldDB" id="A0A2P4RDC3"/>
<evidence type="ECO:0000313" key="5">
    <source>
        <dbReference type="Proteomes" id="UP001199322"/>
    </source>
</evidence>
<dbReference type="Proteomes" id="UP001189303">
    <property type="component" value="Unassembled WGS sequence"/>
</dbReference>
<dbReference type="EMBL" id="CATWFT010000001">
    <property type="protein sequence ID" value="CAJ0722165.1"/>
    <property type="molecule type" value="Genomic_DNA"/>
</dbReference>
<name>A0A2P4RDC3_RALPI</name>
<sequence length="238" mass="26198">MTASQGSMITFKRPDGQELQGYLAKPAKAEGAPGIVVIQEWWGLNDQIRGVADRLARAGYVALVPDLYRGTMTVEEEEAHHLMTNLNFGDAATQDVRGAVQYLKQTCARVGVTGYCMGGALTLLTLSNVPEADAGVVWYGYPPLEYIDASKIKVPVQGHWGTQDTAFKIEGVDALEKKLVDAGVDVDFHRYLAHHAFANETAVGENRIAITQYDPVWAEHAWDRALTFFGRTLWSRQG</sequence>
<evidence type="ECO:0000313" key="2">
    <source>
        <dbReference type="EMBL" id="CAJ0722165.1"/>
    </source>
</evidence>
<dbReference type="Proteomes" id="UP001199322">
    <property type="component" value="Unassembled WGS sequence"/>
</dbReference>
<dbReference type="InterPro" id="IPR029058">
    <property type="entry name" value="AB_hydrolase_fold"/>
</dbReference>
<dbReference type="SUPFAM" id="SSF53474">
    <property type="entry name" value="alpha/beta-Hydrolases"/>
    <property type="match status" value="1"/>
</dbReference>
<dbReference type="PANTHER" id="PTHR46623">
    <property type="entry name" value="CARBOXYMETHYLENEBUTENOLIDASE-RELATED"/>
    <property type="match status" value="1"/>
</dbReference>
<dbReference type="InterPro" id="IPR051049">
    <property type="entry name" value="Dienelactone_hydrolase-like"/>
</dbReference>
<proteinExistence type="predicted"/>
<dbReference type="Gene3D" id="3.40.50.1820">
    <property type="entry name" value="alpha/beta hydrolase"/>
    <property type="match status" value="1"/>
</dbReference>
<feature type="domain" description="Dienelactone hydrolase" evidence="1">
    <location>
        <begin position="19"/>
        <end position="232"/>
    </location>
</feature>
<keyword evidence="3" id="KW-0378">Hydrolase</keyword>
<comment type="caution">
    <text evidence="3">The sequence shown here is derived from an EMBL/GenBank/DDBJ whole genome shotgun (WGS) entry which is preliminary data.</text>
</comment>
<dbReference type="EMBL" id="QGBI01000003">
    <property type="protein sequence ID" value="MBX3888794.1"/>
    <property type="molecule type" value="Genomic_DNA"/>
</dbReference>